<evidence type="ECO:0000256" key="7">
    <source>
        <dbReference type="ARBA" id="ARBA00022821"/>
    </source>
</evidence>
<comment type="subcellular location">
    <subcellularLocation>
        <location evidence="1">Secreted</location>
    </subcellularLocation>
</comment>
<evidence type="ECO:0000256" key="5">
    <source>
        <dbReference type="ARBA" id="ARBA00022577"/>
    </source>
</evidence>
<evidence type="ECO:0000256" key="9">
    <source>
        <dbReference type="SAM" id="SignalP"/>
    </source>
</evidence>
<dbReference type="Proteomes" id="UP000694240">
    <property type="component" value="Chromosome 13"/>
</dbReference>
<evidence type="ECO:0000256" key="6">
    <source>
        <dbReference type="ARBA" id="ARBA00022729"/>
    </source>
</evidence>
<name>A0A8T1XMN5_9BRAS</name>
<organism evidence="10 11">
    <name type="scientific">Arabidopsis thaliana x Arabidopsis arenosa</name>
    <dbReference type="NCBI Taxonomy" id="1240361"/>
    <lineage>
        <taxon>Eukaryota</taxon>
        <taxon>Viridiplantae</taxon>
        <taxon>Streptophyta</taxon>
        <taxon>Embryophyta</taxon>
        <taxon>Tracheophyta</taxon>
        <taxon>Spermatophyta</taxon>
        <taxon>Magnoliopsida</taxon>
        <taxon>eudicotyledons</taxon>
        <taxon>Gunneridae</taxon>
        <taxon>Pentapetalae</taxon>
        <taxon>rosids</taxon>
        <taxon>malvids</taxon>
        <taxon>Brassicales</taxon>
        <taxon>Brassicaceae</taxon>
        <taxon>Camelineae</taxon>
        <taxon>Arabidopsis</taxon>
    </lineage>
</organism>
<dbReference type="InterPro" id="IPR010851">
    <property type="entry name" value="DEFL"/>
</dbReference>
<reference evidence="10 11" key="1">
    <citation type="submission" date="2020-12" db="EMBL/GenBank/DDBJ databases">
        <title>Concerted genomic and epigenomic changes stabilize Arabidopsis allopolyploids.</title>
        <authorList>
            <person name="Chen Z."/>
        </authorList>
    </citation>
    <scope>NUCLEOTIDE SEQUENCE [LARGE SCALE GENOMIC DNA]</scope>
    <source>
        <strain evidence="10">Allo738</strain>
        <tissue evidence="10">Leaf</tissue>
    </source>
</reference>
<dbReference type="PANTHER" id="PTHR33830">
    <property type="entry name" value="DEFENSIN-LIKE PROTEIN 184-RELATED"/>
    <property type="match status" value="1"/>
</dbReference>
<keyword evidence="6 9" id="KW-0732">Signal</keyword>
<proteinExistence type="inferred from homology"/>
<feature type="signal peptide" evidence="9">
    <location>
        <begin position="1"/>
        <end position="25"/>
    </location>
</feature>
<sequence>MTKNTTLTIFMVLLVIGMVMEETQGKTCHDYIQAEHCEINQCNQECSTKWKGVGVKGSCEPPGFEPLDQTCLCSFNCGN</sequence>
<keyword evidence="8" id="KW-1015">Disulfide bond</keyword>
<dbReference type="GO" id="GO:0005576">
    <property type="term" value="C:extracellular region"/>
    <property type="evidence" value="ECO:0007669"/>
    <property type="project" value="UniProtKB-SubCell"/>
</dbReference>
<evidence type="ECO:0000256" key="2">
    <source>
        <dbReference type="ARBA" id="ARBA00006722"/>
    </source>
</evidence>
<keyword evidence="5" id="KW-0295">Fungicide</keyword>
<keyword evidence="4" id="KW-0929">Antimicrobial</keyword>
<evidence type="ECO:0000313" key="11">
    <source>
        <dbReference type="Proteomes" id="UP000694240"/>
    </source>
</evidence>
<gene>
    <name evidence="10" type="ORF">ISN45_Aa08g006810</name>
</gene>
<feature type="chain" id="PRO_5035849837" evidence="9">
    <location>
        <begin position="26"/>
        <end position="79"/>
    </location>
</feature>
<protein>
    <submittedName>
        <fullName evidence="10">S locus-related glycoprotein 1 binding pollen coat protein</fullName>
    </submittedName>
</protein>
<keyword evidence="10" id="KW-0946">Virion</keyword>
<dbReference type="AlphaFoldDB" id="A0A8T1XMN5"/>
<dbReference type="PANTHER" id="PTHR33830:SF10">
    <property type="entry name" value="DEFENSIN-LIKE PROTEIN 122-RELATED"/>
    <property type="match status" value="1"/>
</dbReference>
<accession>A0A8T1XMN5</accession>
<keyword evidence="7" id="KW-0611">Plant defense</keyword>
<comment type="caution">
    <text evidence="10">The sequence shown here is derived from an EMBL/GenBank/DDBJ whole genome shotgun (WGS) entry which is preliminary data.</text>
</comment>
<evidence type="ECO:0000256" key="1">
    <source>
        <dbReference type="ARBA" id="ARBA00004613"/>
    </source>
</evidence>
<keyword evidence="11" id="KW-1185">Reference proteome</keyword>
<dbReference type="Pfam" id="PF07333">
    <property type="entry name" value="SLR1-BP"/>
    <property type="match status" value="1"/>
</dbReference>
<evidence type="ECO:0000256" key="8">
    <source>
        <dbReference type="ARBA" id="ARBA00023157"/>
    </source>
</evidence>
<dbReference type="GO" id="GO:0031640">
    <property type="term" value="P:killing of cells of another organism"/>
    <property type="evidence" value="ECO:0007669"/>
    <property type="project" value="UniProtKB-KW"/>
</dbReference>
<evidence type="ECO:0000256" key="4">
    <source>
        <dbReference type="ARBA" id="ARBA00022529"/>
    </source>
</evidence>
<evidence type="ECO:0000256" key="3">
    <source>
        <dbReference type="ARBA" id="ARBA00022525"/>
    </source>
</evidence>
<comment type="similarity">
    <text evidence="2">Belongs to the DEFL family.</text>
</comment>
<keyword evidence="10" id="KW-0167">Capsid protein</keyword>
<evidence type="ECO:0000313" key="10">
    <source>
        <dbReference type="EMBL" id="KAG7533040.1"/>
    </source>
</evidence>
<dbReference type="EMBL" id="JAEFBK010000013">
    <property type="protein sequence ID" value="KAG7533040.1"/>
    <property type="molecule type" value="Genomic_DNA"/>
</dbReference>
<dbReference type="GO" id="GO:0050832">
    <property type="term" value="P:defense response to fungus"/>
    <property type="evidence" value="ECO:0007669"/>
    <property type="project" value="UniProtKB-KW"/>
</dbReference>
<keyword evidence="3" id="KW-0964">Secreted</keyword>